<proteinExistence type="predicted"/>
<feature type="transmembrane region" description="Helical" evidence="7">
    <location>
        <begin position="82"/>
        <end position="104"/>
    </location>
</feature>
<feature type="domain" description="RCK C-terminal" evidence="8">
    <location>
        <begin position="297"/>
        <end position="381"/>
    </location>
</feature>
<dbReference type="AlphaFoldDB" id="A0A1T4X937"/>
<reference evidence="10" key="1">
    <citation type="submission" date="2017-02" db="EMBL/GenBank/DDBJ databases">
        <authorList>
            <person name="Varghese N."/>
            <person name="Submissions S."/>
        </authorList>
    </citation>
    <scope>NUCLEOTIDE SEQUENCE [LARGE SCALE GENOMIC DNA]</scope>
    <source>
        <strain evidence="10">ATCC 700200</strain>
    </source>
</reference>
<evidence type="ECO:0000256" key="3">
    <source>
        <dbReference type="ARBA" id="ARBA00022692"/>
    </source>
</evidence>
<feature type="transmembrane region" description="Helical" evidence="7">
    <location>
        <begin position="51"/>
        <end position="70"/>
    </location>
</feature>
<feature type="transmembrane region" description="Helical" evidence="7">
    <location>
        <begin position="567"/>
        <end position="587"/>
    </location>
</feature>
<keyword evidence="10" id="KW-1185">Reference proteome</keyword>
<organism evidence="9 10">
    <name type="scientific">Prosthecobacter debontii</name>
    <dbReference type="NCBI Taxonomy" id="48467"/>
    <lineage>
        <taxon>Bacteria</taxon>
        <taxon>Pseudomonadati</taxon>
        <taxon>Verrucomicrobiota</taxon>
        <taxon>Verrucomicrobiia</taxon>
        <taxon>Verrucomicrobiales</taxon>
        <taxon>Verrucomicrobiaceae</taxon>
        <taxon>Prosthecobacter</taxon>
    </lineage>
</organism>
<dbReference type="PANTHER" id="PTHR43652">
    <property type="entry name" value="BASIC AMINO ACID ANTIPORTER YFCC-RELATED"/>
    <property type="match status" value="1"/>
</dbReference>
<keyword evidence="4" id="KW-0677">Repeat</keyword>
<evidence type="ECO:0000313" key="9">
    <source>
        <dbReference type="EMBL" id="SKA85595.1"/>
    </source>
</evidence>
<evidence type="ECO:0000256" key="4">
    <source>
        <dbReference type="ARBA" id="ARBA00022737"/>
    </source>
</evidence>
<dbReference type="EMBL" id="FUYE01000003">
    <property type="protein sequence ID" value="SKA85595.1"/>
    <property type="molecule type" value="Genomic_DNA"/>
</dbReference>
<dbReference type="Gene3D" id="3.30.70.1450">
    <property type="entry name" value="Regulator of K+ conductance, C-terminal domain"/>
    <property type="match status" value="2"/>
</dbReference>
<evidence type="ECO:0000313" key="10">
    <source>
        <dbReference type="Proteomes" id="UP000190774"/>
    </source>
</evidence>
<evidence type="ECO:0000256" key="2">
    <source>
        <dbReference type="ARBA" id="ARBA00022448"/>
    </source>
</evidence>
<dbReference type="InterPro" id="IPR051679">
    <property type="entry name" value="DASS-Related_Transporters"/>
</dbReference>
<name>A0A1T4X937_9BACT</name>
<gene>
    <name evidence="9" type="ORF">SAMN02745166_01166</name>
</gene>
<evidence type="ECO:0000256" key="1">
    <source>
        <dbReference type="ARBA" id="ARBA00004141"/>
    </source>
</evidence>
<feature type="domain" description="RCK C-terminal" evidence="8">
    <location>
        <begin position="206"/>
        <end position="289"/>
    </location>
</feature>
<dbReference type="GO" id="GO:0005886">
    <property type="term" value="C:plasma membrane"/>
    <property type="evidence" value="ECO:0007669"/>
    <property type="project" value="TreeGrafter"/>
</dbReference>
<keyword evidence="5 7" id="KW-1133">Transmembrane helix</keyword>
<feature type="transmembrane region" description="Helical" evidence="7">
    <location>
        <begin position="6"/>
        <end position="21"/>
    </location>
</feature>
<dbReference type="Pfam" id="PF03600">
    <property type="entry name" value="CitMHS"/>
    <property type="match status" value="1"/>
</dbReference>
<dbReference type="OrthoDB" id="9765532at2"/>
<evidence type="ECO:0000259" key="8">
    <source>
        <dbReference type="PROSITE" id="PS51202"/>
    </source>
</evidence>
<dbReference type="GO" id="GO:0006813">
    <property type="term" value="P:potassium ion transport"/>
    <property type="evidence" value="ECO:0007669"/>
    <property type="project" value="InterPro"/>
</dbReference>
<dbReference type="PROSITE" id="PS01271">
    <property type="entry name" value="NA_SULFATE"/>
    <property type="match status" value="1"/>
</dbReference>
<dbReference type="InterPro" id="IPR006037">
    <property type="entry name" value="RCK_C"/>
</dbReference>
<keyword evidence="2" id="KW-0813">Transport</keyword>
<comment type="subcellular location">
    <subcellularLocation>
        <location evidence="1">Membrane</location>
        <topology evidence="1">Multi-pass membrane protein</topology>
    </subcellularLocation>
</comment>
<dbReference type="GO" id="GO:0008324">
    <property type="term" value="F:monoatomic cation transmembrane transporter activity"/>
    <property type="evidence" value="ECO:0007669"/>
    <property type="project" value="InterPro"/>
</dbReference>
<dbReference type="Pfam" id="PF02080">
    <property type="entry name" value="TrkA_C"/>
    <property type="match status" value="2"/>
</dbReference>
<evidence type="ECO:0000256" key="6">
    <source>
        <dbReference type="ARBA" id="ARBA00023136"/>
    </source>
</evidence>
<feature type="transmembrane region" description="Helical" evidence="7">
    <location>
        <begin position="180"/>
        <end position="200"/>
    </location>
</feature>
<feature type="transmembrane region" description="Helical" evidence="7">
    <location>
        <begin position="139"/>
        <end position="160"/>
    </location>
</feature>
<dbReference type="SUPFAM" id="SSF116726">
    <property type="entry name" value="TrkA C-terminal domain-like"/>
    <property type="match status" value="2"/>
</dbReference>
<protein>
    <submittedName>
        <fullName evidence="9">Di-and tricarboxylate transporter</fullName>
    </submittedName>
</protein>
<feature type="transmembrane region" description="Helical" evidence="7">
    <location>
        <begin position="28"/>
        <end position="45"/>
    </location>
</feature>
<keyword evidence="3 7" id="KW-0812">Transmembrane</keyword>
<dbReference type="STRING" id="48467.SAMN02745166_01166"/>
<sequence length="592" mass="63069">MEFDLIVTLVTLVGAVVLFATEKLPVDIVALLVTGVLLGCQVVTVEEGIAGFSNPAVITVACMFILSAALEKTGALSSIGRLLARGGGGTGMLCFLVMLCVAPVSAFVNNTAAVAVFLPLIFAAAAARKVPASRVLIPLSFAAQFGGVCTLIGTSTNLLVNSIALEANTGGFSMFEFAPLGLILTVAGMAFLLGLGHWLLPHRRSAQLTDTYQLGEYVTELRVMEDSPLIGQSIGATPLSREYDVSVLEIRRGKQILLATVSQIIMTNDLLLVRGQAAKLMAAKSALRIEIEPEFKLKDEALRTTDLQLCEAIVPAASSYAGRTLEELRLGRRTGVIALAVQRTGQVVREKLGTLRLRFGDALLLLGDREGIDRLRSEEGLLILNELESSSLHRHKAPFAFFVMAMVVALAALEVLPILVCALLGVLALLIFRNLRPDQAYAAVDWRVLVMLAGILPLGVAMQKTGAAQAVADFALNFAGKDSPTSMLAALYLVTAILTECMSNNGAAVLMAPIAITTAHSMGMDPKPFLVAVTVAASTSFATPIGYQTNTMVYNAGGYRFSDFLKVGIPLNLLFWGIAVFFIPKFWSFYPG</sequence>
<keyword evidence="6 7" id="KW-0472">Membrane</keyword>
<evidence type="ECO:0000256" key="5">
    <source>
        <dbReference type="ARBA" id="ARBA00022989"/>
    </source>
</evidence>
<evidence type="ECO:0000256" key="7">
    <source>
        <dbReference type="SAM" id="Phobius"/>
    </source>
</evidence>
<dbReference type="InterPro" id="IPR031312">
    <property type="entry name" value="Na/sul_symport_CS"/>
</dbReference>
<dbReference type="Proteomes" id="UP000190774">
    <property type="component" value="Unassembled WGS sequence"/>
</dbReference>
<feature type="transmembrane region" description="Helical" evidence="7">
    <location>
        <begin position="444"/>
        <end position="462"/>
    </location>
</feature>
<feature type="transmembrane region" description="Helical" evidence="7">
    <location>
        <begin position="110"/>
        <end position="127"/>
    </location>
</feature>
<accession>A0A1T4X937</accession>
<dbReference type="InterPro" id="IPR036721">
    <property type="entry name" value="RCK_C_sf"/>
</dbReference>
<dbReference type="RefSeq" id="WP_078812370.1">
    <property type="nucleotide sequence ID" value="NZ_FUYE01000003.1"/>
</dbReference>
<feature type="transmembrane region" description="Helical" evidence="7">
    <location>
        <begin position="529"/>
        <end position="547"/>
    </location>
</feature>
<dbReference type="InterPro" id="IPR004680">
    <property type="entry name" value="Cit_transptr-like_dom"/>
</dbReference>
<dbReference type="PROSITE" id="PS51202">
    <property type="entry name" value="RCK_C"/>
    <property type="match status" value="2"/>
</dbReference>
<feature type="transmembrane region" description="Helical" evidence="7">
    <location>
        <begin position="399"/>
        <end position="432"/>
    </location>
</feature>
<dbReference type="PANTHER" id="PTHR43652:SF2">
    <property type="entry name" value="BASIC AMINO ACID ANTIPORTER YFCC-RELATED"/>
    <property type="match status" value="1"/>
</dbReference>